<dbReference type="RefSeq" id="WP_191739265.1">
    <property type="nucleotide sequence ID" value="NZ_JACSQB010000036.1"/>
</dbReference>
<proteinExistence type="predicted"/>
<evidence type="ECO:0000313" key="1">
    <source>
        <dbReference type="EMBL" id="MBD8046293.1"/>
    </source>
</evidence>
<evidence type="ECO:0008006" key="3">
    <source>
        <dbReference type="Google" id="ProtNLM"/>
    </source>
</evidence>
<reference evidence="1 2" key="1">
    <citation type="submission" date="2020-08" db="EMBL/GenBank/DDBJ databases">
        <title>A Genomic Blueprint of the Chicken Gut Microbiome.</title>
        <authorList>
            <person name="Gilroy R."/>
            <person name="Ravi A."/>
            <person name="Getino M."/>
            <person name="Pursley I."/>
            <person name="Horton D.L."/>
            <person name="Alikhan N.-F."/>
            <person name="Baker D."/>
            <person name="Gharbi K."/>
            <person name="Hall N."/>
            <person name="Watson M."/>
            <person name="Adriaenssens E.M."/>
            <person name="Foster-Nyarko E."/>
            <person name="Jarju S."/>
            <person name="Secka A."/>
            <person name="Antonio M."/>
            <person name="Oren A."/>
            <person name="Chaudhuri R."/>
            <person name="La Ragione R.M."/>
            <person name="Hildebrand F."/>
            <person name="Pallen M.J."/>
        </authorList>
    </citation>
    <scope>NUCLEOTIDE SEQUENCE [LARGE SCALE GENOMIC DNA]</scope>
    <source>
        <strain evidence="1 2">N37</strain>
    </source>
</reference>
<comment type="caution">
    <text evidence="1">The sequence shown here is derived from an EMBL/GenBank/DDBJ whole genome shotgun (WGS) entry which is preliminary data.</text>
</comment>
<organism evidence="1 2">
    <name type="scientific">Clostridium faecium</name>
    <dbReference type="NCBI Taxonomy" id="2762223"/>
    <lineage>
        <taxon>Bacteria</taxon>
        <taxon>Bacillati</taxon>
        <taxon>Bacillota</taxon>
        <taxon>Clostridia</taxon>
        <taxon>Eubacteriales</taxon>
        <taxon>Clostridiaceae</taxon>
        <taxon>Clostridium</taxon>
    </lineage>
</organism>
<accession>A0ABR8YPX9</accession>
<dbReference type="Proteomes" id="UP000627166">
    <property type="component" value="Unassembled WGS sequence"/>
</dbReference>
<protein>
    <recommendedName>
        <fullName evidence="3">DUF4830 domain-containing protein</fullName>
    </recommendedName>
</protein>
<sequence>MNKKIGLILALIIAVVFLSVKLYPVVFYVSMEHELGVKFSEIDKIILSNGLTGKSIEILEKNEIDEILSKYKNIKVKKELNQELRLGFPPSITLYKNNQKVGAIHSHGSGAKISRKNSRVKYYTATDAPSYEEIKEIEEKYDLNKK</sequence>
<dbReference type="EMBL" id="JACSQB010000036">
    <property type="protein sequence ID" value="MBD8046293.1"/>
    <property type="molecule type" value="Genomic_DNA"/>
</dbReference>
<name>A0ABR8YPX9_9CLOT</name>
<evidence type="ECO:0000313" key="2">
    <source>
        <dbReference type="Proteomes" id="UP000627166"/>
    </source>
</evidence>
<gene>
    <name evidence="1" type="ORF">H9637_04430</name>
</gene>
<keyword evidence="2" id="KW-1185">Reference proteome</keyword>